<protein>
    <submittedName>
        <fullName evidence="3">Uncharacterized protein</fullName>
    </submittedName>
</protein>
<gene>
    <name evidence="3" type="ORF">PCC6912_57300</name>
</gene>
<feature type="signal peptide" evidence="2">
    <location>
        <begin position="1"/>
        <end position="30"/>
    </location>
</feature>
<feature type="region of interest" description="Disordered" evidence="1">
    <location>
        <begin position="47"/>
        <end position="110"/>
    </location>
</feature>
<organism evidence="3 4">
    <name type="scientific">Chlorogloeopsis fritschii PCC 6912</name>
    <dbReference type="NCBI Taxonomy" id="211165"/>
    <lineage>
        <taxon>Bacteria</taxon>
        <taxon>Bacillati</taxon>
        <taxon>Cyanobacteriota</taxon>
        <taxon>Cyanophyceae</taxon>
        <taxon>Nostocales</taxon>
        <taxon>Chlorogloeopsidaceae</taxon>
        <taxon>Chlorogloeopsis</taxon>
    </lineage>
</organism>
<keyword evidence="2" id="KW-0732">Signal</keyword>
<feature type="compositionally biased region" description="Polar residues" evidence="1">
    <location>
        <begin position="47"/>
        <end position="59"/>
    </location>
</feature>
<feature type="compositionally biased region" description="Polar residues" evidence="1">
    <location>
        <begin position="69"/>
        <end position="104"/>
    </location>
</feature>
<name>A0A433MYF3_CHLFR</name>
<evidence type="ECO:0000313" key="4">
    <source>
        <dbReference type="Proteomes" id="UP000268857"/>
    </source>
</evidence>
<dbReference type="EMBL" id="RSCJ01000036">
    <property type="protein sequence ID" value="RUR73372.1"/>
    <property type="molecule type" value="Genomic_DNA"/>
</dbReference>
<reference evidence="3 4" key="1">
    <citation type="journal article" date="2019" name="Genome Biol. Evol.">
        <title>Day and night: Metabolic profiles and evolutionary relationships of six axenic non-marine cyanobacteria.</title>
        <authorList>
            <person name="Will S.E."/>
            <person name="Henke P."/>
            <person name="Boedeker C."/>
            <person name="Huang S."/>
            <person name="Brinkmann H."/>
            <person name="Rohde M."/>
            <person name="Jarek M."/>
            <person name="Friedl T."/>
            <person name="Seufert S."/>
            <person name="Schumacher M."/>
            <person name="Overmann J."/>
            <person name="Neumann-Schaal M."/>
            <person name="Petersen J."/>
        </authorList>
    </citation>
    <scope>NUCLEOTIDE SEQUENCE [LARGE SCALE GENOMIC DNA]</scope>
    <source>
        <strain evidence="3 4">PCC 6912</strain>
    </source>
</reference>
<evidence type="ECO:0000256" key="1">
    <source>
        <dbReference type="SAM" id="MobiDB-lite"/>
    </source>
</evidence>
<feature type="chain" id="PRO_5019552419" evidence="2">
    <location>
        <begin position="31"/>
        <end position="137"/>
    </location>
</feature>
<accession>A0A433MYF3</accession>
<comment type="caution">
    <text evidence="3">The sequence shown here is derived from an EMBL/GenBank/DDBJ whole genome shotgun (WGS) entry which is preliminary data.</text>
</comment>
<evidence type="ECO:0000256" key="2">
    <source>
        <dbReference type="SAM" id="SignalP"/>
    </source>
</evidence>
<keyword evidence="4" id="KW-1185">Reference proteome</keyword>
<dbReference type="OrthoDB" id="516146at2"/>
<dbReference type="PROSITE" id="PS51257">
    <property type="entry name" value="PROKAR_LIPOPROTEIN"/>
    <property type="match status" value="1"/>
</dbReference>
<dbReference type="STRING" id="211165.GCA_000317285_06400"/>
<dbReference type="Proteomes" id="UP000268857">
    <property type="component" value="Unassembled WGS sequence"/>
</dbReference>
<dbReference type="AlphaFoldDB" id="A0A433MYF3"/>
<proteinExistence type="predicted"/>
<evidence type="ECO:0000313" key="3">
    <source>
        <dbReference type="EMBL" id="RUR73372.1"/>
    </source>
</evidence>
<sequence>MNFKFISLSLFSLTAVSPLFVPSFTPSALALGCSAIDVAVQVDVSGNKNPGQQTNNVSQEFGEDCKPGTNVTNRSTQINVGPNSAIQNRNSNAVVGEGATSTTPGKGDVGVKVHVPVQVYNPGQDPEFLKKVGAPQR</sequence>
<dbReference type="RefSeq" id="WP_016876633.1">
    <property type="nucleotide sequence ID" value="NZ_AJLN01000146.1"/>
</dbReference>